<dbReference type="EMBL" id="HBGK01035805">
    <property type="protein sequence ID" value="CAD9294449.1"/>
    <property type="molecule type" value="Transcribed_RNA"/>
</dbReference>
<feature type="region of interest" description="Disordered" evidence="1">
    <location>
        <begin position="1"/>
        <end position="38"/>
    </location>
</feature>
<feature type="compositionally biased region" description="Basic and acidic residues" evidence="1">
    <location>
        <begin position="27"/>
        <end position="38"/>
    </location>
</feature>
<organism evidence="2">
    <name type="scientific">Grammatophora oceanica</name>
    <dbReference type="NCBI Taxonomy" id="210454"/>
    <lineage>
        <taxon>Eukaryota</taxon>
        <taxon>Sar</taxon>
        <taxon>Stramenopiles</taxon>
        <taxon>Ochrophyta</taxon>
        <taxon>Bacillariophyta</taxon>
        <taxon>Fragilariophyceae</taxon>
        <taxon>Fragilariophycidae</taxon>
        <taxon>Rhabdonematales</taxon>
        <taxon>Grammatophoraceae</taxon>
        <taxon>Grammatophora</taxon>
    </lineage>
</organism>
<accession>A0A7S1YEL1</accession>
<evidence type="ECO:0000313" key="2">
    <source>
        <dbReference type="EMBL" id="CAD9294449.1"/>
    </source>
</evidence>
<reference evidence="2" key="1">
    <citation type="submission" date="2021-01" db="EMBL/GenBank/DDBJ databases">
        <authorList>
            <person name="Corre E."/>
            <person name="Pelletier E."/>
            <person name="Niang G."/>
            <person name="Scheremetjew M."/>
            <person name="Finn R."/>
            <person name="Kale V."/>
            <person name="Holt S."/>
            <person name="Cochrane G."/>
            <person name="Meng A."/>
            <person name="Brown T."/>
            <person name="Cohen L."/>
        </authorList>
    </citation>
    <scope>NUCLEOTIDE SEQUENCE</scope>
    <source>
        <strain evidence="2">CCMP 410</strain>
    </source>
</reference>
<name>A0A7S1YEL1_9STRA</name>
<evidence type="ECO:0000256" key="1">
    <source>
        <dbReference type="SAM" id="MobiDB-lite"/>
    </source>
</evidence>
<proteinExistence type="predicted"/>
<dbReference type="AlphaFoldDB" id="A0A7S1YEL1"/>
<gene>
    <name evidence="2" type="ORF">GOCE00092_LOCUS18525</name>
</gene>
<sequence>MGFITKRPCPTSGAGKSTVGIQEGGAADERVLHNGDTENKKYHRGKGWWLLPSTGKILVIASSLLGISLLLLVSRNSNSTPRGEEEQEPETSVVRRMELTSSITSRKARPIDFVSVGEGTAHPPGDVLDDLEHVSAYGEVGLAYRLGDVFALWHLHHISFPELVGSYALDYPHSIALWYLLAIRQPENGYRNLTALVEVMDWVEENDLIQFPKPQEDELVIHLRLGDVLTAPICTDLSVPIEDMWNGEEGFINKDEGLKSNYNKAEFRELVDRIPDKARKQIKKCVLVGATFVNEEEQDHRNREYVALVESFFEEHMGCEVLHFDCPNPDKTMLFMASANWMIGAMGGYAQIAAACVNARRGRGHAIYDKFNGEIASWSDDRLSEEERRIYREEYIDWSQVRYQSNATTSL</sequence>
<protein>
    <submittedName>
        <fullName evidence="2">Uncharacterized protein</fullName>
    </submittedName>
</protein>